<organism evidence="3 4">
    <name type="scientific">Splendidivirga corallicola</name>
    <dbReference type="NCBI Taxonomy" id="3051826"/>
    <lineage>
        <taxon>Bacteria</taxon>
        <taxon>Pseudomonadati</taxon>
        <taxon>Bacteroidota</taxon>
        <taxon>Cytophagia</taxon>
        <taxon>Cytophagales</taxon>
        <taxon>Splendidivirgaceae</taxon>
        <taxon>Splendidivirga</taxon>
    </lineage>
</organism>
<dbReference type="Proteomes" id="UP001172082">
    <property type="component" value="Unassembled WGS sequence"/>
</dbReference>
<name>A0ABT8KR98_9BACT</name>
<dbReference type="PANTHER" id="PTHR44013">
    <property type="entry name" value="ZINC-TYPE ALCOHOL DEHYDROGENASE-LIKE PROTEIN C16A3.02C"/>
    <property type="match status" value="1"/>
</dbReference>
<dbReference type="InterPro" id="IPR013154">
    <property type="entry name" value="ADH-like_N"/>
</dbReference>
<feature type="region of interest" description="Disordered" evidence="1">
    <location>
        <begin position="322"/>
        <end position="349"/>
    </location>
</feature>
<sequence length="349" mass="38833">MKAIVYYKYGSPDVLELTELEKPIPNDNEVLIRTKATTATSGDCEIRSFTFPILFWLPLRIMFGIIKPKKNILGLELAGEIEAVGKEVKQFKKGDQVFACTSGRFGAYAEYTTLPEKYAIAIKPSNMSFEEAASVPSGGLNALHYLRKGNISKGQKVLINGAGGNFGTIAVQLAKYFGTEVTAVDSEDKLDMLREIGADHVIDYAKEDFTERGKKYDIIFDVVGKSPFSRSIRSLKENGHYVIAIPSLFKILRGLWISKTSSKKVIFEFAKDMAEDLIFLKELIEKGAIKPVIDRYYPMKQMAEAHRYVESGRKKGNVVVSLANNNGTGKPESNKDINKSEYRSDIAPA</sequence>
<feature type="domain" description="Enoyl reductase (ER)" evidence="2">
    <location>
        <begin position="10"/>
        <end position="320"/>
    </location>
</feature>
<protein>
    <submittedName>
        <fullName evidence="3">NAD(P)-dependent alcohol dehydrogenase</fullName>
    </submittedName>
</protein>
<evidence type="ECO:0000313" key="3">
    <source>
        <dbReference type="EMBL" id="MDN5202703.1"/>
    </source>
</evidence>
<comment type="caution">
    <text evidence="3">The sequence shown here is derived from an EMBL/GenBank/DDBJ whole genome shotgun (WGS) entry which is preliminary data.</text>
</comment>
<evidence type="ECO:0000256" key="1">
    <source>
        <dbReference type="SAM" id="MobiDB-lite"/>
    </source>
</evidence>
<dbReference type="SUPFAM" id="SSF51735">
    <property type="entry name" value="NAD(P)-binding Rossmann-fold domains"/>
    <property type="match status" value="1"/>
</dbReference>
<evidence type="ECO:0000259" key="2">
    <source>
        <dbReference type="SMART" id="SM00829"/>
    </source>
</evidence>
<dbReference type="InterPro" id="IPR052733">
    <property type="entry name" value="Chloroplast_QOR"/>
</dbReference>
<dbReference type="EMBL" id="JAUJEA010000005">
    <property type="protein sequence ID" value="MDN5202703.1"/>
    <property type="molecule type" value="Genomic_DNA"/>
</dbReference>
<accession>A0ABT8KR98</accession>
<dbReference type="SMART" id="SM00829">
    <property type="entry name" value="PKS_ER"/>
    <property type="match status" value="1"/>
</dbReference>
<dbReference type="InterPro" id="IPR011032">
    <property type="entry name" value="GroES-like_sf"/>
</dbReference>
<dbReference type="Gene3D" id="3.90.180.10">
    <property type="entry name" value="Medium-chain alcohol dehydrogenases, catalytic domain"/>
    <property type="match status" value="1"/>
</dbReference>
<dbReference type="SUPFAM" id="SSF50129">
    <property type="entry name" value="GroES-like"/>
    <property type="match status" value="1"/>
</dbReference>
<dbReference type="InterPro" id="IPR036291">
    <property type="entry name" value="NAD(P)-bd_dom_sf"/>
</dbReference>
<dbReference type="PANTHER" id="PTHR44013:SF1">
    <property type="entry name" value="ZINC-TYPE ALCOHOL DEHYDROGENASE-LIKE PROTEIN C16A3.02C"/>
    <property type="match status" value="1"/>
</dbReference>
<feature type="compositionally biased region" description="Basic and acidic residues" evidence="1">
    <location>
        <begin position="332"/>
        <end position="349"/>
    </location>
</feature>
<dbReference type="InterPro" id="IPR020843">
    <property type="entry name" value="ER"/>
</dbReference>
<evidence type="ECO:0000313" key="4">
    <source>
        <dbReference type="Proteomes" id="UP001172082"/>
    </source>
</evidence>
<reference evidence="3" key="1">
    <citation type="submission" date="2023-06" db="EMBL/GenBank/DDBJ databases">
        <title>Genomic of Parafulvivirga corallium.</title>
        <authorList>
            <person name="Wang G."/>
        </authorList>
    </citation>
    <scope>NUCLEOTIDE SEQUENCE</scope>
    <source>
        <strain evidence="3">BMA10</strain>
    </source>
</reference>
<gene>
    <name evidence="3" type="ORF">QQ008_15040</name>
</gene>
<dbReference type="Pfam" id="PF08240">
    <property type="entry name" value="ADH_N"/>
    <property type="match status" value="1"/>
</dbReference>
<dbReference type="Pfam" id="PF13602">
    <property type="entry name" value="ADH_zinc_N_2"/>
    <property type="match status" value="1"/>
</dbReference>
<dbReference type="RefSeq" id="WP_346752725.1">
    <property type="nucleotide sequence ID" value="NZ_JAUJEA010000005.1"/>
</dbReference>
<proteinExistence type="predicted"/>
<dbReference type="Gene3D" id="3.40.50.720">
    <property type="entry name" value="NAD(P)-binding Rossmann-like Domain"/>
    <property type="match status" value="1"/>
</dbReference>
<keyword evidence="4" id="KW-1185">Reference proteome</keyword>
<dbReference type="CDD" id="cd08267">
    <property type="entry name" value="MDR1"/>
    <property type="match status" value="1"/>
</dbReference>